<evidence type="ECO:0000313" key="2">
    <source>
        <dbReference type="Proteomes" id="UP000308600"/>
    </source>
</evidence>
<accession>A0ACD3AZF8</accession>
<organism evidence="1 2">
    <name type="scientific">Pluteus cervinus</name>
    <dbReference type="NCBI Taxonomy" id="181527"/>
    <lineage>
        <taxon>Eukaryota</taxon>
        <taxon>Fungi</taxon>
        <taxon>Dikarya</taxon>
        <taxon>Basidiomycota</taxon>
        <taxon>Agaricomycotina</taxon>
        <taxon>Agaricomycetes</taxon>
        <taxon>Agaricomycetidae</taxon>
        <taxon>Agaricales</taxon>
        <taxon>Pluteineae</taxon>
        <taxon>Pluteaceae</taxon>
        <taxon>Pluteus</taxon>
    </lineage>
</organism>
<keyword evidence="2" id="KW-1185">Reference proteome</keyword>
<dbReference type="Proteomes" id="UP000308600">
    <property type="component" value="Unassembled WGS sequence"/>
</dbReference>
<reference evidence="1 2" key="1">
    <citation type="journal article" date="2019" name="Nat. Ecol. Evol.">
        <title>Megaphylogeny resolves global patterns of mushroom evolution.</title>
        <authorList>
            <person name="Varga T."/>
            <person name="Krizsan K."/>
            <person name="Foldi C."/>
            <person name="Dima B."/>
            <person name="Sanchez-Garcia M."/>
            <person name="Sanchez-Ramirez S."/>
            <person name="Szollosi G.J."/>
            <person name="Szarkandi J.G."/>
            <person name="Papp V."/>
            <person name="Albert L."/>
            <person name="Andreopoulos W."/>
            <person name="Angelini C."/>
            <person name="Antonin V."/>
            <person name="Barry K.W."/>
            <person name="Bougher N.L."/>
            <person name="Buchanan P."/>
            <person name="Buyck B."/>
            <person name="Bense V."/>
            <person name="Catcheside P."/>
            <person name="Chovatia M."/>
            <person name="Cooper J."/>
            <person name="Damon W."/>
            <person name="Desjardin D."/>
            <person name="Finy P."/>
            <person name="Geml J."/>
            <person name="Haridas S."/>
            <person name="Hughes K."/>
            <person name="Justo A."/>
            <person name="Karasinski D."/>
            <person name="Kautmanova I."/>
            <person name="Kiss B."/>
            <person name="Kocsube S."/>
            <person name="Kotiranta H."/>
            <person name="LaButti K.M."/>
            <person name="Lechner B.E."/>
            <person name="Liimatainen K."/>
            <person name="Lipzen A."/>
            <person name="Lukacs Z."/>
            <person name="Mihaltcheva S."/>
            <person name="Morgado L.N."/>
            <person name="Niskanen T."/>
            <person name="Noordeloos M.E."/>
            <person name="Ohm R.A."/>
            <person name="Ortiz-Santana B."/>
            <person name="Ovrebo C."/>
            <person name="Racz N."/>
            <person name="Riley R."/>
            <person name="Savchenko A."/>
            <person name="Shiryaev A."/>
            <person name="Soop K."/>
            <person name="Spirin V."/>
            <person name="Szebenyi C."/>
            <person name="Tomsovsky M."/>
            <person name="Tulloss R.E."/>
            <person name="Uehling J."/>
            <person name="Grigoriev I.V."/>
            <person name="Vagvolgyi C."/>
            <person name="Papp T."/>
            <person name="Martin F.M."/>
            <person name="Miettinen O."/>
            <person name="Hibbett D.S."/>
            <person name="Nagy L.G."/>
        </authorList>
    </citation>
    <scope>NUCLEOTIDE SEQUENCE [LARGE SCALE GENOMIC DNA]</scope>
    <source>
        <strain evidence="1 2">NL-1719</strain>
    </source>
</reference>
<protein>
    <submittedName>
        <fullName evidence="1">Uncharacterized protein</fullName>
    </submittedName>
</protein>
<name>A0ACD3AZF8_9AGAR</name>
<proteinExistence type="predicted"/>
<evidence type="ECO:0000313" key="1">
    <source>
        <dbReference type="EMBL" id="TFK70910.1"/>
    </source>
</evidence>
<gene>
    <name evidence="1" type="ORF">BDN72DRAFT_765775</name>
</gene>
<dbReference type="EMBL" id="ML208305">
    <property type="protein sequence ID" value="TFK70910.1"/>
    <property type="molecule type" value="Genomic_DNA"/>
</dbReference>
<sequence>MIVPTPPPSVVSAPSSFRLQPLRRRYLESQTLQPPLSPSFQTVGPSRTRRKDRVQVSCGLPNRIKLRSSSRRSNYENDWPKAATPFPHDPDTNYLEKSPDSRPLAVSDTPCYLDAVKAEFRDRPDVYNRFLDIMQDFRSGAIDTPGAKQRVSILFDKSPRLFKGFDNFLSEGHRIDTPSVTALHNSPSEVPLSRGAAHSPKEQKDTSGAEPITPTQSIQQYHWTPITFIRHHNVYDHSTRHNEIDLSVNKSVDFSTSTYRHLRVIF</sequence>